<name>A0A0M3IH70_ASCLU</name>
<protein>
    <submittedName>
        <fullName evidence="2">Transmembrane protein</fullName>
    </submittedName>
</protein>
<sequence>MLELSNFIIRVKSAGISVLMRGSDSERNVHQSVKIWREMAVFHIGHEAVSCGRMANIGRQRLRRGQHVMNTARPSFVATHRWSAISATLLLLTTTFNVYNHRLRTS</sequence>
<dbReference type="WBParaSite" id="ALUE_0001772601-mRNA-1">
    <property type="protein sequence ID" value="ALUE_0001772601-mRNA-1"/>
    <property type="gene ID" value="ALUE_0001772601"/>
</dbReference>
<proteinExistence type="predicted"/>
<keyword evidence="1" id="KW-1185">Reference proteome</keyword>
<organism evidence="1 2">
    <name type="scientific">Ascaris lumbricoides</name>
    <name type="common">Giant roundworm</name>
    <dbReference type="NCBI Taxonomy" id="6252"/>
    <lineage>
        <taxon>Eukaryota</taxon>
        <taxon>Metazoa</taxon>
        <taxon>Ecdysozoa</taxon>
        <taxon>Nematoda</taxon>
        <taxon>Chromadorea</taxon>
        <taxon>Rhabditida</taxon>
        <taxon>Spirurina</taxon>
        <taxon>Ascaridomorpha</taxon>
        <taxon>Ascaridoidea</taxon>
        <taxon>Ascarididae</taxon>
        <taxon>Ascaris</taxon>
    </lineage>
</organism>
<reference evidence="2" key="1">
    <citation type="submission" date="2017-02" db="UniProtKB">
        <authorList>
            <consortium name="WormBaseParasite"/>
        </authorList>
    </citation>
    <scope>IDENTIFICATION</scope>
</reference>
<evidence type="ECO:0000313" key="1">
    <source>
        <dbReference type="Proteomes" id="UP000036681"/>
    </source>
</evidence>
<accession>A0A0M3IH70</accession>
<dbReference type="Proteomes" id="UP000036681">
    <property type="component" value="Unplaced"/>
</dbReference>
<evidence type="ECO:0000313" key="2">
    <source>
        <dbReference type="WBParaSite" id="ALUE_0001772601-mRNA-1"/>
    </source>
</evidence>
<dbReference type="AlphaFoldDB" id="A0A0M3IH70"/>